<dbReference type="GO" id="GO:0034657">
    <property type="term" value="C:GID complex"/>
    <property type="evidence" value="ECO:0007669"/>
    <property type="project" value="TreeGrafter"/>
</dbReference>
<sequence length="608" mass="71085">MQTPINKKNILKTMTTVKRMRKNDLHFFTTIRSKMVGNTLTKQSLYTHELLVTLLSNLNTQLRKVSLDILILLNSANINEIKEQRNNIIKSVLQCLTDKREYLYVLRTLRVFLGEEESEHSNIFLKILTEEKEEKLVKEEAFLFFYKNKSKILFNEISPFLKSKNGLLVLSSKAVSVSESDVNLLVKKFKKVNLESKVVVLEGIKKIVEETKNINFFEKFAKLLDKLLLRERNKSLLLLAKLAENNLEIQNKAHSLGLLTKLCELVLEDQKAGKENPSLYFCLYTLTGVSEENRKFLCKNPALPLIFHSLNTKTISRVFDVNFLTLIYLFRSLTRSIHFIRSDLLDYPILDACISALSSVKEVQSKKDVYFLVKSNTLSTYNLTEQVLLLLSNLVLECGNYKSFFYQKKALRKTIELIDYFPVSTLFLLKNYIYDSCFTVKEYLLMETKEDFFNKIIEKHFNNPKVVEQLLNLIRNLFCETELELILKKYPNLIETLFKKEDYILSLNENVIEQYIYIHVNMSINKECRSKIIERINLEKLTKLTKTRDLKVALAWLITNLTWKDYDDYAYNVSVLHEKRVMDWLSSVDASDPLLNEKVRSAFANLCR</sequence>
<dbReference type="GO" id="GO:0005737">
    <property type="term" value="C:cytoplasm"/>
    <property type="evidence" value="ECO:0007669"/>
    <property type="project" value="UniProtKB-SubCell"/>
</dbReference>
<keyword evidence="7" id="KW-1185">Reference proteome</keyword>
<dbReference type="STRING" id="291195.A0A437AJI8"/>
<keyword evidence="4" id="KW-0677">Repeat</keyword>
<dbReference type="GO" id="GO:0005634">
    <property type="term" value="C:nucleus"/>
    <property type="evidence" value="ECO:0007669"/>
    <property type="project" value="UniProtKB-SubCell"/>
</dbReference>
<reference evidence="6 7" key="1">
    <citation type="submission" date="2018-10" db="EMBL/GenBank/DDBJ databases">
        <title>Draft genome sequence of the microsporidian Tubulinosema ratisbonensis.</title>
        <authorList>
            <person name="Polonais V."/>
            <person name="Peyretaillade E."/>
            <person name="Niehus S."/>
            <person name="Wawrzyniak I."/>
            <person name="Franchet A."/>
            <person name="Gaspin C."/>
            <person name="Reichstadt M."/>
            <person name="Belser C."/>
            <person name="Labadie K."/>
            <person name="Delbac F."/>
            <person name="Ferrandon D."/>
        </authorList>
    </citation>
    <scope>NUCLEOTIDE SEQUENCE [LARGE SCALE GENOMIC DNA]</scope>
    <source>
        <strain evidence="6 7">Franzen</strain>
    </source>
</reference>
<dbReference type="GO" id="GO:0043161">
    <property type="term" value="P:proteasome-mediated ubiquitin-dependent protein catabolic process"/>
    <property type="evidence" value="ECO:0007669"/>
    <property type="project" value="TreeGrafter"/>
</dbReference>
<dbReference type="PANTHER" id="PTHR15651">
    <property type="entry name" value="ARMADILLO REPEAT-CONTAINING PROTEIN 8"/>
    <property type="match status" value="1"/>
</dbReference>
<dbReference type="Proteomes" id="UP000282876">
    <property type="component" value="Unassembled WGS sequence"/>
</dbReference>
<proteinExistence type="predicted"/>
<evidence type="ECO:0000256" key="1">
    <source>
        <dbReference type="ARBA" id="ARBA00004123"/>
    </source>
</evidence>
<evidence type="ECO:0000313" key="7">
    <source>
        <dbReference type="Proteomes" id="UP000282876"/>
    </source>
</evidence>
<dbReference type="AlphaFoldDB" id="A0A437AJI8"/>
<protein>
    <submittedName>
        <fullName evidence="6">Uncharacterized protein</fullName>
    </submittedName>
</protein>
<evidence type="ECO:0000313" key="6">
    <source>
        <dbReference type="EMBL" id="RVD91196.1"/>
    </source>
</evidence>
<keyword evidence="5" id="KW-0539">Nucleus</keyword>
<dbReference type="InterPro" id="IPR011989">
    <property type="entry name" value="ARM-like"/>
</dbReference>
<dbReference type="InterPro" id="IPR016024">
    <property type="entry name" value="ARM-type_fold"/>
</dbReference>
<evidence type="ECO:0000256" key="4">
    <source>
        <dbReference type="ARBA" id="ARBA00022737"/>
    </source>
</evidence>
<keyword evidence="3" id="KW-0963">Cytoplasm</keyword>
<evidence type="ECO:0000256" key="2">
    <source>
        <dbReference type="ARBA" id="ARBA00004496"/>
    </source>
</evidence>
<dbReference type="InterPro" id="IPR038739">
    <property type="entry name" value="ARMC8/Vid28"/>
</dbReference>
<dbReference type="OrthoDB" id="2196102at2759"/>
<comment type="caution">
    <text evidence="6">The sequence shown here is derived from an EMBL/GenBank/DDBJ whole genome shotgun (WGS) entry which is preliminary data.</text>
</comment>
<dbReference type="SUPFAM" id="SSF48371">
    <property type="entry name" value="ARM repeat"/>
    <property type="match status" value="1"/>
</dbReference>
<organism evidence="6 7">
    <name type="scientific">Tubulinosema ratisbonensis</name>
    <dbReference type="NCBI Taxonomy" id="291195"/>
    <lineage>
        <taxon>Eukaryota</taxon>
        <taxon>Fungi</taxon>
        <taxon>Fungi incertae sedis</taxon>
        <taxon>Microsporidia</taxon>
        <taxon>Tubulinosematoidea</taxon>
        <taxon>Tubulinosematidae</taxon>
        <taxon>Tubulinosema</taxon>
    </lineage>
</organism>
<accession>A0A437AJI8</accession>
<name>A0A437AJI8_9MICR</name>
<dbReference type="EMBL" id="RCSS01000611">
    <property type="protein sequence ID" value="RVD91196.1"/>
    <property type="molecule type" value="Genomic_DNA"/>
</dbReference>
<dbReference type="Gene3D" id="1.25.10.10">
    <property type="entry name" value="Leucine-rich Repeat Variant"/>
    <property type="match status" value="1"/>
</dbReference>
<dbReference type="VEuPathDB" id="MicrosporidiaDB:TUBRATIS_23680"/>
<evidence type="ECO:0000256" key="3">
    <source>
        <dbReference type="ARBA" id="ARBA00022490"/>
    </source>
</evidence>
<gene>
    <name evidence="6" type="ORF">TUBRATIS_23680</name>
</gene>
<comment type="subcellular location">
    <subcellularLocation>
        <location evidence="2">Cytoplasm</location>
    </subcellularLocation>
    <subcellularLocation>
        <location evidence="1">Nucleus</location>
    </subcellularLocation>
</comment>
<dbReference type="PANTHER" id="PTHR15651:SF7">
    <property type="entry name" value="ARMADILLO REPEAT-CONTAINING PROTEIN 8"/>
    <property type="match status" value="1"/>
</dbReference>
<evidence type="ECO:0000256" key="5">
    <source>
        <dbReference type="ARBA" id="ARBA00023242"/>
    </source>
</evidence>